<gene>
    <name evidence="2" type="ORF">PG994_004274</name>
</gene>
<accession>A0ABR1VQ56</accession>
<reference evidence="2 3" key="1">
    <citation type="submission" date="2023-01" db="EMBL/GenBank/DDBJ databases">
        <title>Analysis of 21 Apiospora genomes using comparative genomics revels a genus with tremendous synthesis potential of carbohydrate active enzymes and secondary metabolites.</title>
        <authorList>
            <person name="Sorensen T."/>
        </authorList>
    </citation>
    <scope>NUCLEOTIDE SEQUENCE [LARGE SCALE GENOMIC DNA]</scope>
    <source>
        <strain evidence="2 3">CBS 135458</strain>
    </source>
</reference>
<dbReference type="EMBL" id="JAQQWL010000005">
    <property type="protein sequence ID" value="KAK8073375.1"/>
    <property type="molecule type" value="Genomic_DNA"/>
</dbReference>
<dbReference type="GeneID" id="92088746"/>
<keyword evidence="3" id="KW-1185">Reference proteome</keyword>
<evidence type="ECO:0000256" key="1">
    <source>
        <dbReference type="SAM" id="MobiDB-lite"/>
    </source>
</evidence>
<feature type="compositionally biased region" description="Acidic residues" evidence="1">
    <location>
        <begin position="53"/>
        <end position="65"/>
    </location>
</feature>
<feature type="compositionally biased region" description="Acidic residues" evidence="1">
    <location>
        <begin position="77"/>
        <end position="95"/>
    </location>
</feature>
<feature type="compositionally biased region" description="Basic and acidic residues" evidence="1">
    <location>
        <begin position="66"/>
        <end position="76"/>
    </location>
</feature>
<sequence length="118" mass="13214">MDNPVLQDADRVVLVTSATVHSTHATDVIDLTQDGANSPHVPRYLPLLIPSLDDENLEDSAEDSAEDCRRLPKTAEELVEDPAEEPEVEEEDTQDASDKDFFKYTYFTDACNGWCEKL</sequence>
<name>A0ABR1VQ56_9PEZI</name>
<dbReference type="RefSeq" id="XP_066717850.1">
    <property type="nucleotide sequence ID" value="XM_066855683.1"/>
</dbReference>
<organism evidence="2 3">
    <name type="scientific">Apiospora phragmitis</name>
    <dbReference type="NCBI Taxonomy" id="2905665"/>
    <lineage>
        <taxon>Eukaryota</taxon>
        <taxon>Fungi</taxon>
        <taxon>Dikarya</taxon>
        <taxon>Ascomycota</taxon>
        <taxon>Pezizomycotina</taxon>
        <taxon>Sordariomycetes</taxon>
        <taxon>Xylariomycetidae</taxon>
        <taxon>Amphisphaeriales</taxon>
        <taxon>Apiosporaceae</taxon>
        <taxon>Apiospora</taxon>
    </lineage>
</organism>
<feature type="region of interest" description="Disordered" evidence="1">
    <location>
        <begin position="53"/>
        <end position="96"/>
    </location>
</feature>
<evidence type="ECO:0000313" key="2">
    <source>
        <dbReference type="EMBL" id="KAK8073375.1"/>
    </source>
</evidence>
<evidence type="ECO:0000313" key="3">
    <source>
        <dbReference type="Proteomes" id="UP001480595"/>
    </source>
</evidence>
<proteinExistence type="predicted"/>
<protein>
    <submittedName>
        <fullName evidence="2">Uncharacterized protein</fullName>
    </submittedName>
</protein>
<dbReference type="Proteomes" id="UP001480595">
    <property type="component" value="Unassembled WGS sequence"/>
</dbReference>
<comment type="caution">
    <text evidence="2">The sequence shown here is derived from an EMBL/GenBank/DDBJ whole genome shotgun (WGS) entry which is preliminary data.</text>
</comment>